<organism evidence="16">
    <name type="scientific">Aquifex aeolicus</name>
    <dbReference type="NCBI Taxonomy" id="63363"/>
    <lineage>
        <taxon>Bacteria</taxon>
        <taxon>Pseudomonadati</taxon>
        <taxon>Aquificota</taxon>
        <taxon>Aquificia</taxon>
        <taxon>Aquificales</taxon>
        <taxon>Aquificaceae</taxon>
        <taxon>Aquifex</taxon>
    </lineage>
</organism>
<dbReference type="SUPFAM" id="SSF103501">
    <property type="entry name" value="Respiratory nitrate reductase 1 gamma chain"/>
    <property type="match status" value="1"/>
</dbReference>
<keyword evidence="8 14" id="KW-1133">Transmembrane helix</keyword>
<keyword evidence="12 14" id="KW-0472">Membrane</keyword>
<dbReference type="GO" id="GO:0042128">
    <property type="term" value="P:nitrate assimilation"/>
    <property type="evidence" value="ECO:0007669"/>
    <property type="project" value="UniProtKB-KW"/>
</dbReference>
<keyword evidence="7" id="KW-0249">Electron transport</keyword>
<feature type="binding site" description="axial binding residue" evidence="13">
    <location>
        <position position="64"/>
    </location>
    <ligand>
        <name>heme b</name>
        <dbReference type="ChEBI" id="CHEBI:60344"/>
        <label>1</label>
    </ligand>
    <ligandPart>
        <name>Fe</name>
        <dbReference type="ChEBI" id="CHEBI:18248"/>
    </ligandPart>
</feature>
<dbReference type="AlphaFoldDB" id="A0A7C5L2B9"/>
<dbReference type="EMBL" id="DRNB01000112">
    <property type="protein sequence ID" value="HHJ63852.1"/>
    <property type="molecule type" value="Genomic_DNA"/>
</dbReference>
<dbReference type="Pfam" id="PF02665">
    <property type="entry name" value="Nitrate_red_gam"/>
    <property type="match status" value="1"/>
</dbReference>
<dbReference type="InterPro" id="IPR051936">
    <property type="entry name" value="Heme-iron_electron_transfer"/>
</dbReference>
<dbReference type="GO" id="GO:0020037">
    <property type="term" value="F:heme binding"/>
    <property type="evidence" value="ECO:0007669"/>
    <property type="project" value="TreeGrafter"/>
</dbReference>
<evidence type="ECO:0000313" key="16">
    <source>
        <dbReference type="EMBL" id="HHJ63852.1"/>
    </source>
</evidence>
<keyword evidence="9 16" id="KW-0560">Oxidoreductase</keyword>
<dbReference type="PANTHER" id="PTHR30598">
    <property type="entry name" value="NITRATE REDUCTASE PRIVATE CHAPERONE, REDOX ENZYME MATURATION PROTEIN REMP FAMILY"/>
    <property type="match status" value="1"/>
</dbReference>
<dbReference type="InterPro" id="IPR023234">
    <property type="entry name" value="NarG-like_domain"/>
</dbReference>
<reference evidence="16" key="1">
    <citation type="journal article" date="2020" name="mSystems">
        <title>Genome- and Community-Level Interaction Insights into Carbon Utilization and Element Cycling Functions of Hydrothermarchaeota in Hydrothermal Sediment.</title>
        <authorList>
            <person name="Zhou Z."/>
            <person name="Liu Y."/>
            <person name="Xu W."/>
            <person name="Pan J."/>
            <person name="Luo Z.H."/>
            <person name="Li M."/>
        </authorList>
    </citation>
    <scope>NUCLEOTIDE SEQUENCE [LARGE SCALE GENOMIC DNA]</scope>
    <source>
        <strain evidence="16">HyVt-501</strain>
    </source>
</reference>
<feature type="domain" description="NarG-like" evidence="15">
    <location>
        <begin position="4"/>
        <end position="218"/>
    </location>
</feature>
<accession>A0A7C5L2B9</accession>
<comment type="caution">
    <text evidence="16">The sequence shown here is derived from an EMBL/GenBank/DDBJ whole genome shotgun (WGS) entry which is preliminary data.</text>
</comment>
<sequence length="226" mass="25815">MLDLFLFAGFPYIAIALAVVVGVYRYFGDRFSYSSLSTQFLENDKLFWGSVAWHYGIILILLAHVFAFLLPDLHLAIVGGPLRTVVLEVTGWALAMYSLFGLILLAVRRLSVSRVAVTSNLADWLLLLSLIVQVALGLYIAVFYTWGGLWFTQTAASWLWSLITLRPDISYVQTMPWAVKLHFFLAFVVILLFPFTRLVHVFTLPVTYLWRPYQVVVWMRKSVRGV</sequence>
<feature type="binding site" description="axial binding residue" evidence="13">
    <location>
        <position position="200"/>
    </location>
    <ligand>
        <name>heme b</name>
        <dbReference type="ChEBI" id="CHEBI:60344"/>
        <label>1</label>
    </ligand>
    <ligandPart>
        <name>Fe</name>
        <dbReference type="ChEBI" id="CHEBI:18248"/>
    </ligandPart>
</feature>
<dbReference type="Gene3D" id="1.20.950.20">
    <property type="entry name" value="Transmembrane di-heme cytochromes, Chain C"/>
    <property type="match status" value="1"/>
</dbReference>
<evidence type="ECO:0000256" key="8">
    <source>
        <dbReference type="ARBA" id="ARBA00022989"/>
    </source>
</evidence>
<evidence type="ECO:0000256" key="5">
    <source>
        <dbReference type="ARBA" id="ARBA00022692"/>
    </source>
</evidence>
<dbReference type="InterPro" id="IPR003816">
    <property type="entry name" value="Nitrate_red_gam"/>
</dbReference>
<feature type="binding site" description="axial binding residue" evidence="13">
    <location>
        <position position="182"/>
    </location>
    <ligand>
        <name>heme b</name>
        <dbReference type="ChEBI" id="CHEBI:60344"/>
        <label>1</label>
    </ligand>
    <ligandPart>
        <name>Fe</name>
        <dbReference type="ChEBI" id="CHEBI:18248"/>
    </ligandPart>
</feature>
<keyword evidence="6" id="KW-0479">Metal-binding</keyword>
<evidence type="ECO:0000259" key="15">
    <source>
        <dbReference type="Pfam" id="PF02665"/>
    </source>
</evidence>
<evidence type="ECO:0000256" key="10">
    <source>
        <dbReference type="ARBA" id="ARBA00023004"/>
    </source>
</evidence>
<keyword evidence="5 14" id="KW-0812">Transmembrane</keyword>
<dbReference type="EC" id="1.7.99.4" evidence="16"/>
<dbReference type="InterPro" id="IPR036197">
    <property type="entry name" value="NarG-like_sf"/>
</dbReference>
<dbReference type="GO" id="GO:0009325">
    <property type="term" value="C:nitrate reductase complex"/>
    <property type="evidence" value="ECO:0007669"/>
    <property type="project" value="InterPro"/>
</dbReference>
<dbReference type="NCBIfam" id="TIGR00351">
    <property type="entry name" value="narI"/>
    <property type="match status" value="1"/>
</dbReference>
<dbReference type="GO" id="GO:0005886">
    <property type="term" value="C:plasma membrane"/>
    <property type="evidence" value="ECO:0007669"/>
    <property type="project" value="UniProtKB-SubCell"/>
</dbReference>
<feature type="transmembrane region" description="Helical" evidence="14">
    <location>
        <begin position="122"/>
        <end position="142"/>
    </location>
</feature>
<name>A0A7C5L2B9_AQUAO</name>
<evidence type="ECO:0000256" key="13">
    <source>
        <dbReference type="PIRSR" id="PIRSR603816-1"/>
    </source>
</evidence>
<gene>
    <name evidence="16" type="primary">narI</name>
    <name evidence="16" type="ORF">ENJ61_02995</name>
</gene>
<keyword evidence="11" id="KW-0534">Nitrate assimilation</keyword>
<evidence type="ECO:0000256" key="1">
    <source>
        <dbReference type="ARBA" id="ARBA00004651"/>
    </source>
</evidence>
<dbReference type="GO" id="GO:0008940">
    <property type="term" value="F:nitrate reductase activity"/>
    <property type="evidence" value="ECO:0007669"/>
    <property type="project" value="InterPro"/>
</dbReference>
<dbReference type="GO" id="GO:0009055">
    <property type="term" value="F:electron transfer activity"/>
    <property type="evidence" value="ECO:0007669"/>
    <property type="project" value="TreeGrafter"/>
</dbReference>
<evidence type="ECO:0000256" key="6">
    <source>
        <dbReference type="ARBA" id="ARBA00022723"/>
    </source>
</evidence>
<feature type="transmembrane region" description="Helical" evidence="14">
    <location>
        <begin position="89"/>
        <end position="110"/>
    </location>
</feature>
<dbReference type="GO" id="GO:0046872">
    <property type="term" value="F:metal ion binding"/>
    <property type="evidence" value="ECO:0007669"/>
    <property type="project" value="UniProtKB-KW"/>
</dbReference>
<feature type="transmembrane region" description="Helical" evidence="14">
    <location>
        <begin position="6"/>
        <end position="27"/>
    </location>
</feature>
<feature type="transmembrane region" description="Helical" evidence="14">
    <location>
        <begin position="47"/>
        <end position="69"/>
    </location>
</feature>
<keyword evidence="3" id="KW-1003">Cell membrane</keyword>
<feature type="transmembrane region" description="Helical" evidence="14">
    <location>
        <begin position="177"/>
        <end position="195"/>
    </location>
</feature>
<evidence type="ECO:0000256" key="14">
    <source>
        <dbReference type="SAM" id="Phobius"/>
    </source>
</evidence>
<evidence type="ECO:0000256" key="2">
    <source>
        <dbReference type="ARBA" id="ARBA00022448"/>
    </source>
</evidence>
<evidence type="ECO:0000256" key="4">
    <source>
        <dbReference type="ARBA" id="ARBA00022617"/>
    </source>
</evidence>
<evidence type="ECO:0000256" key="12">
    <source>
        <dbReference type="ARBA" id="ARBA00023136"/>
    </source>
</evidence>
<keyword evidence="2" id="KW-0813">Transport</keyword>
<evidence type="ECO:0000256" key="11">
    <source>
        <dbReference type="ARBA" id="ARBA00023063"/>
    </source>
</evidence>
<keyword evidence="10 13" id="KW-0408">Iron</keyword>
<keyword evidence="4 13" id="KW-0349">Heme</keyword>
<feature type="binding site" description="axial binding residue" evidence="13">
    <location>
        <position position="54"/>
    </location>
    <ligand>
        <name>heme b</name>
        <dbReference type="ChEBI" id="CHEBI:60344"/>
        <label>1</label>
    </ligand>
    <ligandPart>
        <name>Fe</name>
        <dbReference type="ChEBI" id="CHEBI:18248"/>
    </ligandPart>
</feature>
<evidence type="ECO:0000256" key="7">
    <source>
        <dbReference type="ARBA" id="ARBA00022982"/>
    </source>
</evidence>
<dbReference type="Proteomes" id="UP000885792">
    <property type="component" value="Unassembled WGS sequence"/>
</dbReference>
<evidence type="ECO:0000256" key="3">
    <source>
        <dbReference type="ARBA" id="ARBA00022475"/>
    </source>
</evidence>
<dbReference type="GO" id="GO:0019645">
    <property type="term" value="P:anaerobic electron transport chain"/>
    <property type="evidence" value="ECO:0007669"/>
    <property type="project" value="TreeGrafter"/>
</dbReference>
<evidence type="ECO:0000256" key="9">
    <source>
        <dbReference type="ARBA" id="ARBA00023002"/>
    </source>
</evidence>
<comment type="subcellular location">
    <subcellularLocation>
        <location evidence="1">Cell membrane</location>
        <topology evidence="1">Multi-pass membrane protein</topology>
    </subcellularLocation>
</comment>
<dbReference type="PANTHER" id="PTHR30598:SF3">
    <property type="entry name" value="RESPIRATORY NITRATE REDUCTASE 1 GAMMA CHAIN"/>
    <property type="match status" value="1"/>
</dbReference>
<protein>
    <submittedName>
        <fullName evidence="16">Respiratory nitrate reductase subunit gamma</fullName>
        <ecNumber evidence="16">1.7.99.4</ecNumber>
    </submittedName>
</protein>
<proteinExistence type="predicted"/>